<evidence type="ECO:0008006" key="3">
    <source>
        <dbReference type="Google" id="ProtNLM"/>
    </source>
</evidence>
<keyword evidence="2" id="KW-1185">Reference proteome</keyword>
<evidence type="ECO:0000313" key="1">
    <source>
        <dbReference type="EMBL" id="OBS73165.1"/>
    </source>
</evidence>
<dbReference type="AlphaFoldDB" id="A0A1A6H5P6"/>
<reference evidence="1 2" key="1">
    <citation type="submission" date="2016-06" db="EMBL/GenBank/DDBJ databases">
        <title>The Draft Genome Sequence and Annotation of the Desert Woodrat Neotoma lepida.</title>
        <authorList>
            <person name="Campbell M."/>
            <person name="Oakeson K.F."/>
            <person name="Yandell M."/>
            <person name="Halpert J.R."/>
            <person name="Dearing D."/>
        </authorList>
    </citation>
    <scope>NUCLEOTIDE SEQUENCE [LARGE SCALE GENOMIC DNA]</scope>
    <source>
        <strain evidence="1">417</strain>
        <tissue evidence="1">Liver</tissue>
    </source>
</reference>
<comment type="caution">
    <text evidence="1">The sequence shown here is derived from an EMBL/GenBank/DDBJ whole genome shotgun (WGS) entry which is preliminary data.</text>
</comment>
<dbReference type="EMBL" id="LZPO01054356">
    <property type="protein sequence ID" value="OBS73165.1"/>
    <property type="molecule type" value="Genomic_DNA"/>
</dbReference>
<feature type="non-terminal residue" evidence="1">
    <location>
        <position position="104"/>
    </location>
</feature>
<dbReference type="Proteomes" id="UP000092124">
    <property type="component" value="Unassembled WGS sequence"/>
</dbReference>
<sequence>MIDPSGKIKIMDFGLGTKVKPGLKKKRSKMDIEGGAVLYGYGNPTICSSHFKGLQEKVLPGTYEILNHISQNFHNMLSSYDPTIKAAVSDIGRDEKDKKSFTEK</sequence>
<accession>A0A1A6H5P6</accession>
<gene>
    <name evidence="1" type="ORF">A6R68_12258</name>
</gene>
<name>A0A1A6H5P6_NEOLE</name>
<evidence type="ECO:0000313" key="2">
    <source>
        <dbReference type="Proteomes" id="UP000092124"/>
    </source>
</evidence>
<protein>
    <recommendedName>
        <fullName evidence="3">Protein kinase domain-containing protein</fullName>
    </recommendedName>
</protein>
<proteinExistence type="predicted"/>
<organism evidence="1 2">
    <name type="scientific">Neotoma lepida</name>
    <name type="common">Desert woodrat</name>
    <dbReference type="NCBI Taxonomy" id="56216"/>
    <lineage>
        <taxon>Eukaryota</taxon>
        <taxon>Metazoa</taxon>
        <taxon>Chordata</taxon>
        <taxon>Craniata</taxon>
        <taxon>Vertebrata</taxon>
        <taxon>Euteleostomi</taxon>
        <taxon>Mammalia</taxon>
        <taxon>Eutheria</taxon>
        <taxon>Euarchontoglires</taxon>
        <taxon>Glires</taxon>
        <taxon>Rodentia</taxon>
        <taxon>Myomorpha</taxon>
        <taxon>Muroidea</taxon>
        <taxon>Cricetidae</taxon>
        <taxon>Neotominae</taxon>
        <taxon>Neotoma</taxon>
    </lineage>
</organism>